<feature type="repeat" description="ANK" evidence="4">
    <location>
        <begin position="1443"/>
        <end position="1475"/>
    </location>
</feature>
<feature type="domain" description="DUF676" evidence="5">
    <location>
        <begin position="193"/>
        <end position="250"/>
    </location>
</feature>
<organism evidence="7 8">
    <name type="scientific">Trichoderma lentiforme</name>
    <dbReference type="NCBI Taxonomy" id="1567552"/>
    <lineage>
        <taxon>Eukaryota</taxon>
        <taxon>Fungi</taxon>
        <taxon>Dikarya</taxon>
        <taxon>Ascomycota</taxon>
        <taxon>Pezizomycotina</taxon>
        <taxon>Sordariomycetes</taxon>
        <taxon>Hypocreomycetidae</taxon>
        <taxon>Hypocreales</taxon>
        <taxon>Hypocreaceae</taxon>
        <taxon>Trichoderma</taxon>
    </lineage>
</organism>
<gene>
    <name evidence="7" type="ORF">CFAM422_010674</name>
</gene>
<dbReference type="PROSITE" id="PS50088">
    <property type="entry name" value="ANK_REPEAT"/>
    <property type="match status" value="13"/>
</dbReference>
<accession>A0A9P5C833</accession>
<sequence length="1532" mass="171301">MSADRYQNFRLRGIPCECETRADVRELVKRILSIEAGASVVVHSLAISPIEQISKVATLSFHTLPDCLSDCSRNEWVFNLSVDETSGEDDFSQRKSLVFDTHFSGFTPLQHTKDDDCYVDVIAISGLGGHAFGSFKERHGTFMWLRDALPIDVPGARILIYGYDTRLIRSRSFQNLTDLGKALQIDMKGIRELTQTRPIVFIGHSLGGLVIKEAIVKLKEELDETDASILNSASGFLFFGVPHQGMAIESLVPLVKDYPNRNLLESLNKHSALLQRLQRDFSNAFGTKRPRIVSFYETEKSPTAVETEDGKWKISGDPKVLVDASSATCGSNHQHPINRNHSEMVKYNNQYDELYTRVRIALEPLVRRSQSKSVTISTAVGSNSSAWLSDENIGCLQSLSFREQEHRYKEIHSAKDTCVWLLGDSQYQAWMNKSRGLFWIKGNPGAGKSVLMKFAVTMMDRRKSGELVVSFFIHGRGTPLQKDPLGVFRALLNSMLISFPEYLSQLTRRFNDQERRFGTFQEKRWAWAKEELQDFMSEVLTKGTKNRPVAIFVDALDECGECHAKYLLEYFKNLMNIVEREEAQVKICFSSRHFPLLGLDRISTISVEERNDKDIRLVIRERLRQIQPRAKREQIEKEILLKAQGGFQWAVLITSIVIDGNTIGIKAEKLHEKIKTTPEALDELYTNILSGVTGAENHQMTKLFQWVLFAERPLSTQELREALATDKDMTYTTISELRSHDSWSDTLDDFEKHVRHISRGLVEFHTREIWEQYEPGGEDSDREVQFIHQSVADYILGKFLSHVGLGDTSQSQIGAGHFEISRSCLRYLALREVSEGAQLSRGTFSARFPLVPYVVRSVFHHIREVEREGVLQHDLLPLIQLDRQSEFLGKIASIWRVMDPVNAYAPMGWPFIGATPLHILIALESKSALDALLQKDDVDVDGRDSDGNTPLLLALRDNHQNMALALLNRSIEWQPRHGAISQNTIQDKDTGHRSDHFAYINAANDDGEMPLIIALTEDYEEVILKLVEAGADLFEQQTELVLRAIRNKNKTLLLKLLERNVELDGAVYFTLKELSYKGCDNVLEEFLSELLKAGANTHKSQKFDKSPEGGRDDEALLLASRRGQTAIVSLLLSHGVSTTSRNEHGMFPLLVAAENGHEPIVKLLLENGVGRDDKAERAEALLLASQKGQADIVNLLLSHGVSTTSRNEHGMFPLLVAAENGHEAIVKLLLENGGDVVGTENPLNHGQTPLLGALQNNHETIAKLLINNGAYINVSDKNGLTPLLWALQNNHEALARRFINKGADINVSDKNGLTPLLSALQNNHEALARFFIDKGADINVSDKNGLTPLLSALQNNHEALARFFIDKGADINVNDQDGLTPLSWALQNNHAALVRLLIDKGADINVSNKDGLTPLLWALQDSNEALARLLIDKGADMNVGNKDRLTPLLCALQNGSEVFARFLIDKGADINVSDKDGLTPLLCALQNGNEVFARFLIDKGADMNVSDKDGLTPLLCALRSGYGPIVLMAMRQ</sequence>
<evidence type="ECO:0000256" key="4">
    <source>
        <dbReference type="PROSITE-ProRule" id="PRU00023"/>
    </source>
</evidence>
<feature type="repeat" description="ANK" evidence="4">
    <location>
        <begin position="1278"/>
        <end position="1310"/>
    </location>
</feature>
<evidence type="ECO:0000259" key="6">
    <source>
        <dbReference type="Pfam" id="PF24883"/>
    </source>
</evidence>
<evidence type="ECO:0000256" key="1">
    <source>
        <dbReference type="ARBA" id="ARBA00007920"/>
    </source>
</evidence>
<dbReference type="InterPro" id="IPR056884">
    <property type="entry name" value="NPHP3-like_N"/>
</dbReference>
<keyword evidence="8" id="KW-1185">Reference proteome</keyword>
<dbReference type="Pfam" id="PF12796">
    <property type="entry name" value="Ank_2"/>
    <property type="match status" value="5"/>
</dbReference>
<keyword evidence="2" id="KW-0677">Repeat</keyword>
<dbReference type="Gene3D" id="3.40.50.300">
    <property type="entry name" value="P-loop containing nucleotide triphosphate hydrolases"/>
    <property type="match status" value="1"/>
</dbReference>
<dbReference type="SUPFAM" id="SSF52540">
    <property type="entry name" value="P-loop containing nucleoside triphosphate hydrolases"/>
    <property type="match status" value="1"/>
</dbReference>
<feature type="repeat" description="ANK" evidence="4">
    <location>
        <begin position="1476"/>
        <end position="1508"/>
    </location>
</feature>
<evidence type="ECO:0000259" key="5">
    <source>
        <dbReference type="Pfam" id="PF05057"/>
    </source>
</evidence>
<dbReference type="Pfam" id="PF05057">
    <property type="entry name" value="DUF676"/>
    <property type="match status" value="1"/>
</dbReference>
<dbReference type="InterPro" id="IPR029058">
    <property type="entry name" value="AB_hydrolase_fold"/>
</dbReference>
<protein>
    <submittedName>
        <fullName evidence="7">Ankyrin-2</fullName>
    </submittedName>
</protein>
<feature type="repeat" description="ANK" evidence="4">
    <location>
        <begin position="1344"/>
        <end position="1376"/>
    </location>
</feature>
<dbReference type="PROSITE" id="PS50297">
    <property type="entry name" value="ANK_REP_REGION"/>
    <property type="match status" value="10"/>
</dbReference>
<dbReference type="PANTHER" id="PTHR24123">
    <property type="entry name" value="ANKYRIN REPEAT-CONTAINING"/>
    <property type="match status" value="1"/>
</dbReference>
<dbReference type="Proteomes" id="UP000801864">
    <property type="component" value="Unassembled WGS sequence"/>
</dbReference>
<evidence type="ECO:0000256" key="3">
    <source>
        <dbReference type="ARBA" id="ARBA00023043"/>
    </source>
</evidence>
<dbReference type="Pfam" id="PF13637">
    <property type="entry name" value="Ank_4"/>
    <property type="match status" value="2"/>
</dbReference>
<feature type="repeat" description="ANK" evidence="4">
    <location>
        <begin position="1311"/>
        <end position="1343"/>
    </location>
</feature>
<dbReference type="InterPro" id="IPR051165">
    <property type="entry name" value="Multifunctional_ANK_Repeat"/>
</dbReference>
<dbReference type="InterPro" id="IPR027417">
    <property type="entry name" value="P-loop_NTPase"/>
</dbReference>
<feature type="repeat" description="ANK" evidence="4">
    <location>
        <begin position="1410"/>
        <end position="1442"/>
    </location>
</feature>
<comment type="caution">
    <text evidence="7">The sequence shown here is derived from an EMBL/GenBank/DDBJ whole genome shotgun (WGS) entry which is preliminary data.</text>
</comment>
<keyword evidence="3 4" id="KW-0040">ANK repeat</keyword>
<feature type="repeat" description="ANK" evidence="4">
    <location>
        <begin position="1245"/>
        <end position="1277"/>
    </location>
</feature>
<comment type="similarity">
    <text evidence="1">Belongs to the putative lipase ROG1 family.</text>
</comment>
<dbReference type="Pfam" id="PF24883">
    <property type="entry name" value="NPHP3_N"/>
    <property type="match status" value="1"/>
</dbReference>
<feature type="repeat" description="ANK" evidence="4">
    <location>
        <begin position="1377"/>
        <end position="1409"/>
    </location>
</feature>
<feature type="repeat" description="ANK" evidence="4">
    <location>
        <begin position="1176"/>
        <end position="1208"/>
    </location>
</feature>
<name>A0A9P5C833_9HYPO</name>
<dbReference type="InterPro" id="IPR002110">
    <property type="entry name" value="Ankyrin_rpt"/>
</dbReference>
<feature type="domain" description="Nephrocystin 3-like N-terminal" evidence="6">
    <location>
        <begin position="416"/>
        <end position="592"/>
    </location>
</feature>
<evidence type="ECO:0000256" key="2">
    <source>
        <dbReference type="ARBA" id="ARBA00022737"/>
    </source>
</evidence>
<evidence type="ECO:0000313" key="7">
    <source>
        <dbReference type="EMBL" id="KAF3062629.1"/>
    </source>
</evidence>
<feature type="repeat" description="ANK" evidence="4">
    <location>
        <begin position="1111"/>
        <end position="1143"/>
    </location>
</feature>
<proteinExistence type="inferred from homology"/>
<dbReference type="InterPro" id="IPR007751">
    <property type="entry name" value="DUF676_lipase-like"/>
</dbReference>
<feature type="repeat" description="ANK" evidence="4">
    <location>
        <begin position="1144"/>
        <end position="1176"/>
    </location>
</feature>
<dbReference type="Gene3D" id="1.25.40.20">
    <property type="entry name" value="Ankyrin repeat-containing domain"/>
    <property type="match status" value="5"/>
</dbReference>
<dbReference type="EMBL" id="QLNT01000021">
    <property type="protein sequence ID" value="KAF3062629.1"/>
    <property type="molecule type" value="Genomic_DNA"/>
</dbReference>
<evidence type="ECO:0000313" key="8">
    <source>
        <dbReference type="Proteomes" id="UP000801864"/>
    </source>
</evidence>
<reference evidence="7 8" key="1">
    <citation type="submission" date="2018-06" db="EMBL/GenBank/DDBJ databases">
        <title>Genome analysis of cellulolytic fungus Trichoderma lentiforme CFAM-422.</title>
        <authorList>
            <person name="Steindorff A.S."/>
            <person name="Formighieri E.F."/>
            <person name="Midorikawa G.E.O."/>
            <person name="Tamietti M.S."/>
            <person name="Ramos E.Z."/>
            <person name="Silva A.S."/>
            <person name="Bon E.P.S."/>
            <person name="Mendes T.D."/>
            <person name="Damaso M.C.T."/>
            <person name="Favaro L.C.L."/>
        </authorList>
    </citation>
    <scope>NUCLEOTIDE SEQUENCE [LARGE SCALE GENOMIC DNA]</scope>
    <source>
        <strain evidence="7 8">CFAM-422</strain>
    </source>
</reference>
<dbReference type="Gene3D" id="3.40.50.1820">
    <property type="entry name" value="alpha/beta hydrolase"/>
    <property type="match status" value="1"/>
</dbReference>
<dbReference type="SUPFAM" id="SSF53474">
    <property type="entry name" value="alpha/beta-Hydrolases"/>
    <property type="match status" value="1"/>
</dbReference>
<dbReference type="SMART" id="SM00248">
    <property type="entry name" value="ANK"/>
    <property type="match status" value="15"/>
</dbReference>
<dbReference type="SUPFAM" id="SSF48403">
    <property type="entry name" value="Ankyrin repeat"/>
    <property type="match status" value="2"/>
</dbReference>
<dbReference type="PANTHER" id="PTHR24123:SF33">
    <property type="entry name" value="PROTEIN HOS4"/>
    <property type="match status" value="1"/>
</dbReference>
<feature type="repeat" description="ANK" evidence="4">
    <location>
        <begin position="1006"/>
        <end position="1038"/>
    </location>
</feature>
<dbReference type="InterPro" id="IPR036770">
    <property type="entry name" value="Ankyrin_rpt-contain_sf"/>
</dbReference>
<feature type="repeat" description="ANK" evidence="4">
    <location>
        <begin position="1209"/>
        <end position="1241"/>
    </location>
</feature>